<accession>A0ABT1YG96</accession>
<sequence length="165" mass="18895">MINSDFVAVLKFLVERLSTSNINWAITGSTSFALQGLHYDPEDIDIQTDKKGAYEIESLFMDHVRRHVGFSSSGFIRSHFGELIINGISVEIIGDIEKIVDGEWEKVPNLNEIKQLVRVFNLELPVLTLEYEAQAYEKLGRKDQAETLLKHISNPNIFNYHERTD</sequence>
<keyword evidence="2" id="KW-1185">Reference proteome</keyword>
<protein>
    <submittedName>
        <fullName evidence="1">Uncharacterized protein</fullName>
    </submittedName>
</protein>
<comment type="caution">
    <text evidence="1">The sequence shown here is derived from an EMBL/GenBank/DDBJ whole genome shotgun (WGS) entry which is preliminary data.</text>
</comment>
<gene>
    <name evidence="1" type="ORF">NV381_13505</name>
</gene>
<organism evidence="1 2">
    <name type="scientific">Paenibacillus radicis</name>
    <name type="common">ex Xue et al. 2023</name>
    <dbReference type="NCBI Taxonomy" id="2972489"/>
    <lineage>
        <taxon>Bacteria</taxon>
        <taxon>Bacillati</taxon>
        <taxon>Bacillota</taxon>
        <taxon>Bacilli</taxon>
        <taxon>Bacillales</taxon>
        <taxon>Paenibacillaceae</taxon>
        <taxon>Paenibacillus</taxon>
    </lineage>
</organism>
<evidence type="ECO:0000313" key="2">
    <source>
        <dbReference type="Proteomes" id="UP001300012"/>
    </source>
</evidence>
<dbReference type="InterPro" id="IPR019646">
    <property type="entry name" value="Aminoglyc_AdlTrfase"/>
</dbReference>
<dbReference type="Pfam" id="PF10706">
    <property type="entry name" value="Aminoglyc_resit"/>
    <property type="match status" value="1"/>
</dbReference>
<dbReference type="EMBL" id="JANQBD010000008">
    <property type="protein sequence ID" value="MCR8632223.1"/>
    <property type="molecule type" value="Genomic_DNA"/>
</dbReference>
<dbReference type="InterPro" id="IPR043519">
    <property type="entry name" value="NT_sf"/>
</dbReference>
<dbReference type="SUPFAM" id="SSF81301">
    <property type="entry name" value="Nucleotidyltransferase"/>
    <property type="match status" value="1"/>
</dbReference>
<reference evidence="1 2" key="1">
    <citation type="submission" date="2022-08" db="EMBL/GenBank/DDBJ databases">
        <title>Paenibacillus endoradicis sp. nov., Paenibacillus radicibacter sp. nov and Paenibacillus pararadicis sp. nov., three cold-adapted plant growth-promoting bacteria isolated from root of Larix gmelinii in Great Khingan.</title>
        <authorList>
            <person name="Xue H."/>
        </authorList>
    </citation>
    <scope>NUCLEOTIDE SEQUENCE [LARGE SCALE GENOMIC DNA]</scope>
    <source>
        <strain evidence="1 2">N5-1-1-5</strain>
    </source>
</reference>
<evidence type="ECO:0000313" key="1">
    <source>
        <dbReference type="EMBL" id="MCR8632223.1"/>
    </source>
</evidence>
<proteinExistence type="predicted"/>
<dbReference type="Gene3D" id="3.30.460.40">
    <property type="match status" value="1"/>
</dbReference>
<dbReference type="RefSeq" id="WP_258213811.1">
    <property type="nucleotide sequence ID" value="NZ_JANQBD010000008.1"/>
</dbReference>
<dbReference type="Proteomes" id="UP001300012">
    <property type="component" value="Unassembled WGS sequence"/>
</dbReference>
<name>A0ABT1YG96_9BACL</name>